<dbReference type="SUPFAM" id="SSF48452">
    <property type="entry name" value="TPR-like"/>
    <property type="match status" value="1"/>
</dbReference>
<reference evidence="5" key="2">
    <citation type="submission" date="2020-11" db="EMBL/GenBank/DDBJ databases">
        <title>Whole genome sequencing of Colletotrichum sp.</title>
        <authorList>
            <person name="Li H."/>
        </authorList>
    </citation>
    <scope>NUCLEOTIDE SEQUENCE</scope>
    <source>
        <strain evidence="5">CkLH20</strain>
    </source>
</reference>
<evidence type="ECO:0000256" key="2">
    <source>
        <dbReference type="SAM" id="MobiDB-lite"/>
    </source>
</evidence>
<comment type="caution">
    <text evidence="5">The sequence shown here is derived from an EMBL/GenBank/DDBJ whole genome shotgun (WGS) entry which is preliminary data.</text>
</comment>
<dbReference type="Pfam" id="PF24883">
    <property type="entry name" value="NPHP3_N"/>
    <property type="match status" value="1"/>
</dbReference>
<proteinExistence type="predicted"/>
<reference evidence="5" key="1">
    <citation type="submission" date="2020-03" db="EMBL/GenBank/DDBJ databases">
        <authorList>
            <person name="He L."/>
        </authorList>
    </citation>
    <scope>NUCLEOTIDE SEQUENCE</scope>
    <source>
        <strain evidence="5">CkLH20</strain>
    </source>
</reference>
<evidence type="ECO:0000259" key="3">
    <source>
        <dbReference type="Pfam" id="PF17109"/>
    </source>
</evidence>
<evidence type="ECO:0000313" key="6">
    <source>
        <dbReference type="Proteomes" id="UP000781932"/>
    </source>
</evidence>
<organism evidence="5 6">
    <name type="scientific">Colletotrichum karsti</name>
    <dbReference type="NCBI Taxonomy" id="1095194"/>
    <lineage>
        <taxon>Eukaryota</taxon>
        <taxon>Fungi</taxon>
        <taxon>Dikarya</taxon>
        <taxon>Ascomycota</taxon>
        <taxon>Pezizomycotina</taxon>
        <taxon>Sordariomycetes</taxon>
        <taxon>Hypocreomycetidae</taxon>
        <taxon>Glomerellales</taxon>
        <taxon>Glomerellaceae</taxon>
        <taxon>Colletotrichum</taxon>
        <taxon>Colletotrichum boninense species complex</taxon>
    </lineage>
</organism>
<feature type="region of interest" description="Disordered" evidence="2">
    <location>
        <begin position="1361"/>
        <end position="1424"/>
    </location>
</feature>
<dbReference type="EMBL" id="JAATWM020000004">
    <property type="protein sequence ID" value="KAF9880552.1"/>
    <property type="molecule type" value="Genomic_DNA"/>
</dbReference>
<evidence type="ECO:0000259" key="4">
    <source>
        <dbReference type="Pfam" id="PF24883"/>
    </source>
</evidence>
<dbReference type="InterPro" id="IPR056884">
    <property type="entry name" value="NPHP3-like_N"/>
</dbReference>
<dbReference type="PANTHER" id="PTHR10039">
    <property type="entry name" value="AMELOGENIN"/>
    <property type="match status" value="1"/>
</dbReference>
<gene>
    <name evidence="5" type="ORF">CkaCkLH20_01594</name>
</gene>
<dbReference type="InterPro" id="IPR031350">
    <property type="entry name" value="Goodbye_dom"/>
</dbReference>
<feature type="domain" description="Nephrocystin 3-like N-terminal" evidence="4">
    <location>
        <begin position="297"/>
        <end position="472"/>
    </location>
</feature>
<feature type="compositionally biased region" description="Basic and acidic residues" evidence="2">
    <location>
        <begin position="1409"/>
        <end position="1421"/>
    </location>
</feature>
<feature type="compositionally biased region" description="Basic and acidic residues" evidence="2">
    <location>
        <begin position="1374"/>
        <end position="1399"/>
    </location>
</feature>
<dbReference type="Pfam" id="PF17109">
    <property type="entry name" value="Goodbye"/>
    <property type="match status" value="1"/>
</dbReference>
<keyword evidence="6" id="KW-1185">Reference proteome</keyword>
<protein>
    <submittedName>
        <fullName evidence="5">Neutral amino acid permease</fullName>
    </submittedName>
</protein>
<feature type="domain" description="Fungal STAND N-terminal Goodbye" evidence="3">
    <location>
        <begin position="44"/>
        <end position="148"/>
    </location>
</feature>
<keyword evidence="1" id="KW-0677">Repeat</keyword>
<dbReference type="SUPFAM" id="SSF52540">
    <property type="entry name" value="P-loop containing nucleoside triphosphate hydrolases"/>
    <property type="match status" value="1"/>
</dbReference>
<name>A0A9P6IDV6_9PEZI</name>
<dbReference type="InterPro" id="IPR011990">
    <property type="entry name" value="TPR-like_helical_dom_sf"/>
</dbReference>
<dbReference type="InterPro" id="IPR027417">
    <property type="entry name" value="P-loop_NTPase"/>
</dbReference>
<accession>A0A9P6IDV6</accession>
<sequence>MTAVGAKASGIVTVVAEPVDPENDEITSIWQEVQVMVVRMAGGDPSKIDKQLDIDGVMRHLEQVQASDQKAAEKHGQVKKAFNRTLQFISKVGGMIADGASNAFGPANTCFNALTFVIAAWQSYSAAFESLAELLEKCAQFFERLTYYKAMDASLRKVISCQFKLFINVCDKALQLKKKRHKVTMFLKHMFLDDDDIKGLLAAMENLTAREHGLVSAQTFKISQDAAKASQEAAQTTKESSVKLDTLVEQNATQRQEKAEQKFKDKVQEAFFGKNSKDAIEKWESPLRKHKADLIDGTGQWLNDEPLFTSWMTGDDNTDPILGIEGEKGSGKSRIATHIINRLQKQKTVDGSSTRSVCAYYFQEADSKEDANQGFRKKHVIAGRISKSLLWQLTQQERPFLRSVAGLCVTVKLDDPVHVWKQFLLENGDRSNIESTFFIVLDGLGENLDGLTTLFQKLSEDSPRLRTRVLVTGTKSTFEQLESEDGIRMKKITLGTRNKKDMELYIDARMNDMEILKDLSRPDVPETRKMVLEKLLDSANGDYDVASTTLDKIDRVDSLEEVKDCLEKAGETRSKQILEEFKRLDDIMKPKEIEEINEVILWVKWGLEWMTPQQVEAALELKADPESATRQTSLRSLESKIRTKYSPLFRMDDDTIDFKVDEMWEDQNIPGPKNPESILPEELYIVKHYLTTVCPKDVYDKFGFKDFFERKMERKQNHICQDSNNAQITLALRCLRCLVDPQTEKSQKLLTYSAEYLYQHLEKTDLSLSNRDLKVEAGALLSRLFVEEAAITALISRSYGNNWEIQSACETKSLPSNWGPWIFNDSGNKLLQKWSEDSTVLEHLEDKNALKNVASGENNWYRKAARITTKKLFDRVDRGRVMQDHFTLLTGLIKRLTQSTEETTKEFSIDEDKLWRPTLDDFDMVEAWTYENFGKDEISDAVWQEVMMDILYWIEDGELVSFKDVEARARRTLELHPDHWVAMSYMGVIRDSADQIDESITMLEKVIEQLKDVKNDPEWRSARSNLGTYTNVIINLGHLYWEKSDEASTEKAAKLYLAAIDESHFFIESFAIIIVSYFAKRSLWGHIVAYCEKLVGTTTKNGTTVAAEVVQHASKNYGYWFWNDLLTTCLETDRWDILENLWKEGVKKSESPTREPYWIAHMNKWYKWCLAHRPGYKNAGISAIESVLREEWVQDWDAEILNEFAAFLLPAYTKRAFKEDSTPEARAIGIEKVKTLDAIFRSGLIRGFDSSLRFARFSRLNGDIMTGKRLLRDTTAQMLEMLSDDDVENDWNSFRVLAQIFTAMNDEANRQACWEMMSYSRQAEMKEYERKLKAWQDSTASTSRPSDENGPAEEVIIATGQPAEEALTTPESDTTTHSDPIPEHVEAVADGNETTKTEEETSGNEEPEASAKDDATAEKSADAPLQKPELPVKWICYCRGGCNSYPEIPDRIWVCEDCVGHVYVDDACYIKDGPKAVRDLHCTGDHKFFQLPQCDEAWIKDIPMGNIRVGGKFIPMEEWKADVKANYVDCVEAVTPEDTDIAE</sequence>
<dbReference type="RefSeq" id="XP_038750013.1">
    <property type="nucleotide sequence ID" value="XM_038884313.1"/>
</dbReference>
<dbReference type="GeneID" id="62157387"/>
<dbReference type="Gene3D" id="1.25.40.10">
    <property type="entry name" value="Tetratricopeptide repeat domain"/>
    <property type="match status" value="1"/>
</dbReference>
<dbReference type="PANTHER" id="PTHR10039:SF17">
    <property type="entry name" value="FUNGAL STAND N-TERMINAL GOODBYE DOMAIN-CONTAINING PROTEIN-RELATED"/>
    <property type="match status" value="1"/>
</dbReference>
<dbReference type="OrthoDB" id="2913095at2759"/>
<evidence type="ECO:0000256" key="1">
    <source>
        <dbReference type="ARBA" id="ARBA00022737"/>
    </source>
</evidence>
<dbReference type="Proteomes" id="UP000781932">
    <property type="component" value="Unassembled WGS sequence"/>
</dbReference>
<evidence type="ECO:0000313" key="5">
    <source>
        <dbReference type="EMBL" id="KAF9880552.1"/>
    </source>
</evidence>